<accession>A0A0A0DI84</accession>
<gene>
    <name evidence="2" type="ORF">SSIN_0604</name>
</gene>
<feature type="transmembrane region" description="Helical" evidence="1">
    <location>
        <begin position="27"/>
        <end position="44"/>
    </location>
</feature>
<protein>
    <submittedName>
        <fullName evidence="2">Uncharacterized protein</fullName>
    </submittedName>
</protein>
<keyword evidence="1" id="KW-0812">Transmembrane</keyword>
<dbReference type="EMBL" id="JPEN01000044">
    <property type="protein sequence ID" value="KGM37608.1"/>
    <property type="molecule type" value="Genomic_DNA"/>
</dbReference>
<evidence type="ECO:0000256" key="1">
    <source>
        <dbReference type="SAM" id="Phobius"/>
    </source>
</evidence>
<dbReference type="Pfam" id="PF20563">
    <property type="entry name" value="DUF6773"/>
    <property type="match status" value="1"/>
</dbReference>
<keyword evidence="1" id="KW-0472">Membrane</keyword>
<proteinExistence type="predicted"/>
<comment type="caution">
    <text evidence="2">The sequence shown here is derived from an EMBL/GenBank/DDBJ whole genome shotgun (WGS) entry which is preliminary data.</text>
</comment>
<dbReference type="RefSeq" id="WP_037615528.1">
    <property type="nucleotide sequence ID" value="NZ_JPEN01000044.1"/>
</dbReference>
<dbReference type="InterPro" id="IPR046664">
    <property type="entry name" value="DUF6773"/>
</dbReference>
<evidence type="ECO:0000313" key="3">
    <source>
        <dbReference type="Proteomes" id="UP000030019"/>
    </source>
</evidence>
<reference evidence="2 3" key="1">
    <citation type="submission" date="2014-06" db="EMBL/GenBank/DDBJ databases">
        <authorList>
            <person name="Teng J.L."/>
            <person name="Huang Y."/>
            <person name="Tse H."/>
            <person name="Lau S.K."/>
            <person name="Woo P.C."/>
        </authorList>
    </citation>
    <scope>NUCLEOTIDE SEQUENCE [LARGE SCALE GENOMIC DNA]</scope>
    <source>
        <strain evidence="2 3">HKU4</strain>
    </source>
</reference>
<feature type="transmembrane region" description="Helical" evidence="1">
    <location>
        <begin position="119"/>
        <end position="141"/>
    </location>
</feature>
<keyword evidence="1" id="KW-1133">Transmembrane helix</keyword>
<dbReference type="Proteomes" id="UP000030019">
    <property type="component" value="Unassembled WGS sequence"/>
</dbReference>
<sequence>MRIKLIKRQILDEREEQLVNKAGMESFSLMLCGSLALYMGSVAMNGGVVHYQPFLLLIAIASLYFMYRAQHLGANYYNSFSLTIWGLLAATGFLTLLIACQNFQLNHAIYHNSVFHPMFLFVILITFVIHFPFMLMVNIFLETLSKWQKKLFEKYLEELEKEG</sequence>
<organism evidence="2 3">
    <name type="scientific">Streptococcus sinensis</name>
    <dbReference type="NCBI Taxonomy" id="176090"/>
    <lineage>
        <taxon>Bacteria</taxon>
        <taxon>Bacillati</taxon>
        <taxon>Bacillota</taxon>
        <taxon>Bacilli</taxon>
        <taxon>Lactobacillales</taxon>
        <taxon>Streptococcaceae</taxon>
        <taxon>Streptococcus</taxon>
    </lineage>
</organism>
<dbReference type="STRING" id="176090.SSIN_0604"/>
<evidence type="ECO:0000313" key="2">
    <source>
        <dbReference type="EMBL" id="KGM37608.1"/>
    </source>
</evidence>
<dbReference type="AlphaFoldDB" id="A0A0A0DI84"/>
<dbReference type="PATRIC" id="fig|176090.4.peg.599"/>
<keyword evidence="3" id="KW-1185">Reference proteome</keyword>
<name>A0A0A0DI84_9STRE</name>
<feature type="transmembrane region" description="Helical" evidence="1">
    <location>
        <begin position="50"/>
        <end position="67"/>
    </location>
</feature>
<feature type="transmembrane region" description="Helical" evidence="1">
    <location>
        <begin position="79"/>
        <end position="99"/>
    </location>
</feature>